<reference evidence="6 7" key="2">
    <citation type="journal article" date="2012" name="Nature">
        <title>Insights into hominid evolution from the gorilla genome sequence.</title>
        <authorList>
            <person name="Scally A."/>
            <person name="Dutheil J.Y."/>
            <person name="Hillier L.W."/>
            <person name="Jordan G.E."/>
            <person name="Goodhead I."/>
            <person name="Herrero J."/>
            <person name="Hobolth A."/>
            <person name="Lappalainen T."/>
            <person name="Mailund T."/>
            <person name="Marques-Bonet T."/>
            <person name="McCarthy S."/>
            <person name="Montgomery S.H."/>
            <person name="Schwalie P.C."/>
            <person name="Tang Y.A."/>
            <person name="Ward M.C."/>
            <person name="Xue Y."/>
            <person name="Yngvadottir B."/>
            <person name="Alkan C."/>
            <person name="Andersen L.N."/>
            <person name="Ayub Q."/>
            <person name="Ball E.V."/>
            <person name="Beal K."/>
            <person name="Bradley B.J."/>
            <person name="Chen Y."/>
            <person name="Clee C.M."/>
            <person name="Fitzgerald S."/>
            <person name="Graves T.A."/>
            <person name="Gu Y."/>
            <person name="Heath P."/>
            <person name="Heger A."/>
            <person name="Karakoc E."/>
            <person name="Kolb-Kokocinski A."/>
            <person name="Laird G.K."/>
            <person name="Lunter G."/>
            <person name="Meader S."/>
            <person name="Mort M."/>
            <person name="Mullikin J.C."/>
            <person name="Munch K."/>
            <person name="O'Connor T.D."/>
            <person name="Phillips A.D."/>
            <person name="Prado-Martinez J."/>
            <person name="Rogers A.S."/>
            <person name="Sajjadian S."/>
            <person name="Schmidt D."/>
            <person name="Shaw K."/>
            <person name="Simpson J.T."/>
            <person name="Stenson P.D."/>
            <person name="Turner D.J."/>
            <person name="Vigilant L."/>
            <person name="Vilella A.J."/>
            <person name="Whitener W."/>
            <person name="Zhu B."/>
            <person name="Cooper D.N."/>
            <person name="de Jong P."/>
            <person name="Dermitzakis E.T."/>
            <person name="Eichler E.E."/>
            <person name="Flicek P."/>
            <person name="Goldman N."/>
            <person name="Mundy N.I."/>
            <person name="Ning Z."/>
            <person name="Odom D.T."/>
            <person name="Ponting C.P."/>
            <person name="Quail M.A."/>
            <person name="Ryder O.A."/>
            <person name="Searle S.M."/>
            <person name="Warren W.C."/>
            <person name="Wilson R.K."/>
            <person name="Schierup M.H."/>
            <person name="Rogers J."/>
            <person name="Tyler-Smith C."/>
            <person name="Durbin R."/>
        </authorList>
    </citation>
    <scope>NUCLEOTIDE SEQUENCE [LARGE SCALE GENOMIC DNA]</scope>
</reference>
<dbReference type="AlphaFoldDB" id="A0A2I2YTC3"/>
<dbReference type="Pfam" id="PF04493">
    <property type="entry name" value="Endonuclease_5"/>
    <property type="match status" value="1"/>
</dbReference>
<evidence type="ECO:0000313" key="6">
    <source>
        <dbReference type="Ensembl" id="ENSGGOP00000038225.1"/>
    </source>
</evidence>
<evidence type="ECO:0000256" key="5">
    <source>
        <dbReference type="ARBA" id="ARBA00022801"/>
    </source>
</evidence>
<dbReference type="Proteomes" id="UP000001519">
    <property type="component" value="Chromosome 5"/>
</dbReference>
<evidence type="ECO:0000313" key="7">
    <source>
        <dbReference type="Proteomes" id="UP000001519"/>
    </source>
</evidence>
<sequence length="65" mass="7703">MALRSHDRSTRPLYISVGHRMSLEAAVRLTRCCCRFRIPEPVRQHFVKRGGESTRPRLVPDRTRW</sequence>
<keyword evidence="2" id="KW-0963">Cytoplasm</keyword>
<dbReference type="EMBL" id="CABD030035756">
    <property type="status" value="NOT_ANNOTATED_CDS"/>
    <property type="molecule type" value="Genomic_DNA"/>
</dbReference>
<keyword evidence="7" id="KW-1185">Reference proteome</keyword>
<reference evidence="6" key="4">
    <citation type="submission" date="2025-09" db="UniProtKB">
        <authorList>
            <consortium name="Ensembl"/>
        </authorList>
    </citation>
    <scope>IDENTIFICATION</scope>
</reference>
<dbReference type="Bgee" id="ENSGGOG00000010209">
    <property type="expression patterns" value="Expressed in adult mammalian kidney and 5 other cell types or tissues"/>
</dbReference>
<protein>
    <submittedName>
        <fullName evidence="6">Endonuclease V</fullName>
    </submittedName>
</protein>
<dbReference type="PANTHER" id="PTHR28511:SF1">
    <property type="entry name" value="ENDONUCLEASE V"/>
    <property type="match status" value="1"/>
</dbReference>
<dbReference type="GO" id="GO:0006281">
    <property type="term" value="P:DNA repair"/>
    <property type="evidence" value="ECO:0007669"/>
    <property type="project" value="InterPro"/>
</dbReference>
<accession>A0A2I2YTC3</accession>
<evidence type="ECO:0000256" key="3">
    <source>
        <dbReference type="ARBA" id="ARBA00022722"/>
    </source>
</evidence>
<keyword evidence="3" id="KW-0540">Nuclease</keyword>
<keyword evidence="5" id="KW-0378">Hydrolase</keyword>
<name>A0A2I2YTC3_GORGO</name>
<dbReference type="Gene3D" id="3.30.2170.10">
    <property type="entry name" value="archaeoglobus fulgidus dsm 4304 superfamily"/>
    <property type="match status" value="1"/>
</dbReference>
<evidence type="ECO:0000256" key="2">
    <source>
        <dbReference type="ARBA" id="ARBA00022490"/>
    </source>
</evidence>
<dbReference type="GeneTree" id="ENSGT00390000011880"/>
<reference evidence="6" key="3">
    <citation type="submission" date="2025-08" db="UniProtKB">
        <authorList>
            <consortium name="Ensembl"/>
        </authorList>
    </citation>
    <scope>IDENTIFICATION</scope>
</reference>
<gene>
    <name evidence="6" type="primary">ENDOV</name>
</gene>
<dbReference type="PANTHER" id="PTHR28511">
    <property type="entry name" value="ENDONUCLEASE V"/>
    <property type="match status" value="1"/>
</dbReference>
<dbReference type="InterPro" id="IPR007581">
    <property type="entry name" value="Endonuclease-V"/>
</dbReference>
<evidence type="ECO:0000256" key="4">
    <source>
        <dbReference type="ARBA" id="ARBA00022759"/>
    </source>
</evidence>
<dbReference type="GO" id="GO:0016787">
    <property type="term" value="F:hydrolase activity"/>
    <property type="evidence" value="ECO:0007669"/>
    <property type="project" value="UniProtKB-KW"/>
</dbReference>
<proteinExistence type="predicted"/>
<comment type="subcellular location">
    <subcellularLocation>
        <location evidence="1">Cytoplasm</location>
    </subcellularLocation>
</comment>
<keyword evidence="4" id="KW-0255">Endonuclease</keyword>
<evidence type="ECO:0000256" key="1">
    <source>
        <dbReference type="ARBA" id="ARBA00004496"/>
    </source>
</evidence>
<dbReference type="GO" id="GO:0005737">
    <property type="term" value="C:cytoplasm"/>
    <property type="evidence" value="ECO:0007669"/>
    <property type="project" value="UniProtKB-SubCell"/>
</dbReference>
<organism evidence="6 7">
    <name type="scientific">Gorilla gorilla gorilla</name>
    <name type="common">Western lowland gorilla</name>
    <dbReference type="NCBI Taxonomy" id="9595"/>
    <lineage>
        <taxon>Eukaryota</taxon>
        <taxon>Metazoa</taxon>
        <taxon>Chordata</taxon>
        <taxon>Craniata</taxon>
        <taxon>Vertebrata</taxon>
        <taxon>Euteleostomi</taxon>
        <taxon>Mammalia</taxon>
        <taxon>Eutheria</taxon>
        <taxon>Euarchontoglires</taxon>
        <taxon>Primates</taxon>
        <taxon>Haplorrhini</taxon>
        <taxon>Catarrhini</taxon>
        <taxon>Hominidae</taxon>
        <taxon>Gorilla</taxon>
    </lineage>
</organism>
<dbReference type="GO" id="GO:0004519">
    <property type="term" value="F:endonuclease activity"/>
    <property type="evidence" value="ECO:0007669"/>
    <property type="project" value="UniProtKB-KW"/>
</dbReference>
<reference evidence="7" key="1">
    <citation type="submission" date="2011-05" db="EMBL/GenBank/DDBJ databases">
        <title>Insights into the evolution of the great apes provided by the gorilla genome.</title>
        <authorList>
            <person name="Scally A."/>
        </authorList>
    </citation>
    <scope>NUCLEOTIDE SEQUENCE [LARGE SCALE GENOMIC DNA]</scope>
</reference>
<dbReference type="Ensembl" id="ENSGGOT00000060510.1">
    <property type="protein sequence ID" value="ENSGGOP00000038225.1"/>
    <property type="gene ID" value="ENSGGOG00000010209.3"/>
</dbReference>